<dbReference type="Proteomes" id="UP001597182">
    <property type="component" value="Unassembled WGS sequence"/>
</dbReference>
<dbReference type="Pfam" id="PF03013">
    <property type="entry name" value="Pyr_excise"/>
    <property type="match status" value="1"/>
</dbReference>
<protein>
    <submittedName>
        <fullName evidence="2">MSMEG_6728 family protein</fullName>
    </submittedName>
</protein>
<evidence type="ECO:0000313" key="3">
    <source>
        <dbReference type="Proteomes" id="UP001597182"/>
    </source>
</evidence>
<reference evidence="3" key="1">
    <citation type="journal article" date="2019" name="Int. J. Syst. Evol. Microbiol.">
        <title>The Global Catalogue of Microorganisms (GCM) 10K type strain sequencing project: providing services to taxonomists for standard genome sequencing and annotation.</title>
        <authorList>
            <consortium name="The Broad Institute Genomics Platform"/>
            <consortium name="The Broad Institute Genome Sequencing Center for Infectious Disease"/>
            <person name="Wu L."/>
            <person name="Ma J."/>
        </authorList>
    </citation>
    <scope>NUCLEOTIDE SEQUENCE [LARGE SCALE GENOMIC DNA]</scope>
    <source>
        <strain evidence="3">CCUG 49018</strain>
    </source>
</reference>
<sequence length="169" mass="18570">MQTFLPCADFAATAAVLDPRRLGKQRVEALQVLRALTRSGYGWRHHPAVRMWRGHAQAVAAYGLAICTEWTARGRADTCAATIALDLAAAGEAPPRTQAELAALGLLPPWLGDERVHRSHRRALLAKDPDHYGPLFPDDEPAAEYYWPPDPTASPRAQPQGRPAAPRRR</sequence>
<name>A0ABW3VNZ2_9PSEU</name>
<dbReference type="NCBIfam" id="NF038085">
    <property type="entry name" value="MSMEG_6728_fam"/>
    <property type="match status" value="1"/>
</dbReference>
<comment type="caution">
    <text evidence="2">The sequence shown here is derived from an EMBL/GenBank/DDBJ whole genome shotgun (WGS) entry which is preliminary data.</text>
</comment>
<organism evidence="2 3">
    <name type="scientific">Pseudonocardia benzenivorans</name>
    <dbReference type="NCBI Taxonomy" id="228005"/>
    <lineage>
        <taxon>Bacteria</taxon>
        <taxon>Bacillati</taxon>
        <taxon>Actinomycetota</taxon>
        <taxon>Actinomycetes</taxon>
        <taxon>Pseudonocardiales</taxon>
        <taxon>Pseudonocardiaceae</taxon>
        <taxon>Pseudonocardia</taxon>
    </lineage>
</organism>
<feature type="compositionally biased region" description="Low complexity" evidence="1">
    <location>
        <begin position="153"/>
        <end position="169"/>
    </location>
</feature>
<evidence type="ECO:0000256" key="1">
    <source>
        <dbReference type="SAM" id="MobiDB-lite"/>
    </source>
</evidence>
<dbReference type="RefSeq" id="WP_013675839.1">
    <property type="nucleotide sequence ID" value="NZ_BAABKS010000043.1"/>
</dbReference>
<keyword evidence="3" id="KW-1185">Reference proteome</keyword>
<accession>A0ABW3VNZ2</accession>
<dbReference type="EMBL" id="JBHTMB010000221">
    <property type="protein sequence ID" value="MFD1236383.1"/>
    <property type="molecule type" value="Genomic_DNA"/>
</dbReference>
<evidence type="ECO:0000313" key="2">
    <source>
        <dbReference type="EMBL" id="MFD1236383.1"/>
    </source>
</evidence>
<proteinExistence type="predicted"/>
<dbReference type="InterPro" id="IPR004260">
    <property type="entry name" value="Pyr-dimer_DNA_glycosylase"/>
</dbReference>
<gene>
    <name evidence="2" type="ORF">ACFQ34_24100</name>
</gene>
<feature type="region of interest" description="Disordered" evidence="1">
    <location>
        <begin position="128"/>
        <end position="169"/>
    </location>
</feature>